<keyword evidence="3" id="KW-0378">Hydrolase</keyword>
<reference evidence="7" key="1">
    <citation type="submission" date="2020-06" db="EMBL/GenBank/DDBJ databases">
        <authorList>
            <person name="Li T."/>
            <person name="Hu X."/>
            <person name="Zhang T."/>
            <person name="Song X."/>
            <person name="Zhang H."/>
            <person name="Dai N."/>
            <person name="Sheng W."/>
            <person name="Hou X."/>
            <person name="Wei L."/>
        </authorList>
    </citation>
    <scope>NUCLEOTIDE SEQUENCE</scope>
    <source>
        <strain evidence="7">G02</strain>
        <tissue evidence="7">Leaf</tissue>
    </source>
</reference>
<feature type="domain" description="Peptidase S49" evidence="6">
    <location>
        <begin position="170"/>
        <end position="317"/>
    </location>
</feature>
<dbReference type="PANTHER" id="PTHR33209:SF1">
    <property type="entry name" value="PEPTIDASE S49 DOMAIN-CONTAINING PROTEIN"/>
    <property type="match status" value="1"/>
</dbReference>
<dbReference type="InterPro" id="IPR002142">
    <property type="entry name" value="Peptidase_S49"/>
</dbReference>
<evidence type="ECO:0000313" key="7">
    <source>
        <dbReference type="EMBL" id="KAL0431078.1"/>
    </source>
</evidence>
<feature type="transmembrane region" description="Helical" evidence="5">
    <location>
        <begin position="445"/>
        <end position="463"/>
    </location>
</feature>
<protein>
    <submittedName>
        <fullName evidence="7">Serine protease SPPA, chloroplastic</fullName>
    </submittedName>
</protein>
<dbReference type="EMBL" id="JACGWJ010000003">
    <property type="protein sequence ID" value="KAL0431078.1"/>
    <property type="molecule type" value="Genomic_DNA"/>
</dbReference>
<evidence type="ECO:0000256" key="1">
    <source>
        <dbReference type="ARBA" id="ARBA00008683"/>
    </source>
</evidence>
<feature type="domain" description="Peptidase S49" evidence="6">
    <location>
        <begin position="335"/>
        <end position="405"/>
    </location>
</feature>
<dbReference type="InterPro" id="IPR047217">
    <property type="entry name" value="S49_SppA_67K_type_N"/>
</dbReference>
<evidence type="ECO:0000259" key="6">
    <source>
        <dbReference type="Pfam" id="PF01343"/>
    </source>
</evidence>
<organism evidence="7">
    <name type="scientific">Sesamum radiatum</name>
    <name type="common">Black benniseed</name>
    <dbReference type="NCBI Taxonomy" id="300843"/>
    <lineage>
        <taxon>Eukaryota</taxon>
        <taxon>Viridiplantae</taxon>
        <taxon>Streptophyta</taxon>
        <taxon>Embryophyta</taxon>
        <taxon>Tracheophyta</taxon>
        <taxon>Spermatophyta</taxon>
        <taxon>Magnoliopsida</taxon>
        <taxon>eudicotyledons</taxon>
        <taxon>Gunneridae</taxon>
        <taxon>Pentapetalae</taxon>
        <taxon>asterids</taxon>
        <taxon>lamiids</taxon>
        <taxon>Lamiales</taxon>
        <taxon>Pedaliaceae</taxon>
        <taxon>Sesamum</taxon>
    </lineage>
</organism>
<sequence length="503" mass="57390">MSKLLLYSRRFSSLSHDQLLLTPKFRGSTLNIFHFRAFSADVNGETKADTSRSIGFEGEGTGYNDSKYPSGEFVFKQRSVREEFLLKTRLFFALPWERFEKGSVLKMILRGEISDQLKSFSRALSLPQICENFEKAAYDPRVVGIYLHIDTLNCGWGKLEEIRRHILNFKKSGKFITGYVPACGVKEYYIGCACDELYAPPSAYVGLYGLLVQASFLGGVLEKVGIEAQVERIGKYKTLGDQLTRKSMSDENREMLTALLDNMYSNWIDKISFAKGKKKEDIENFINEGVYQVERMKEEGLITDIKYDDEVMCLLRKRLGIPDTKRLPTVGHRADEAELFAKRAQDMYKHFRDKAAFSRSMTVDKMEQAAQGRVWSGHDAASLGLVDAIGGLARAVAIAKQKANIPLEKQLFRLRGISMYPIFFHAEFYTEFIVHHDCLLAYCNISYQILLFVGLVVLLAFVANPSRSERDVWLRPGRVERILFERESKGYQIDSICRMNIPG</sequence>
<keyword evidence="4" id="KW-0720">Serine protease</keyword>
<keyword evidence="5" id="KW-0812">Transmembrane</keyword>
<comment type="caution">
    <text evidence="7">The sequence shown here is derived from an EMBL/GenBank/DDBJ whole genome shotgun (WGS) entry which is preliminary data.</text>
</comment>
<proteinExistence type="inferred from homology"/>
<dbReference type="Gene3D" id="3.90.226.10">
    <property type="entry name" value="2-enoyl-CoA Hydratase, Chain A, domain 1"/>
    <property type="match status" value="2"/>
</dbReference>
<dbReference type="Pfam" id="PF01343">
    <property type="entry name" value="Peptidase_S49"/>
    <property type="match status" value="2"/>
</dbReference>
<dbReference type="InterPro" id="IPR029045">
    <property type="entry name" value="ClpP/crotonase-like_dom_sf"/>
</dbReference>
<dbReference type="SUPFAM" id="SSF52096">
    <property type="entry name" value="ClpP/crotonase"/>
    <property type="match status" value="2"/>
</dbReference>
<keyword evidence="2 7" id="KW-0645">Protease</keyword>
<reference evidence="7" key="2">
    <citation type="journal article" date="2024" name="Plant">
        <title>Genomic evolution and insights into agronomic trait innovations of Sesamum species.</title>
        <authorList>
            <person name="Miao H."/>
            <person name="Wang L."/>
            <person name="Qu L."/>
            <person name="Liu H."/>
            <person name="Sun Y."/>
            <person name="Le M."/>
            <person name="Wang Q."/>
            <person name="Wei S."/>
            <person name="Zheng Y."/>
            <person name="Lin W."/>
            <person name="Duan Y."/>
            <person name="Cao H."/>
            <person name="Xiong S."/>
            <person name="Wang X."/>
            <person name="Wei L."/>
            <person name="Li C."/>
            <person name="Ma Q."/>
            <person name="Ju M."/>
            <person name="Zhao R."/>
            <person name="Li G."/>
            <person name="Mu C."/>
            <person name="Tian Q."/>
            <person name="Mei H."/>
            <person name="Zhang T."/>
            <person name="Gao T."/>
            <person name="Zhang H."/>
        </authorList>
    </citation>
    <scope>NUCLEOTIDE SEQUENCE</scope>
    <source>
        <strain evidence="7">G02</strain>
    </source>
</reference>
<gene>
    <name evidence="7" type="ORF">Sradi_0733800</name>
</gene>
<evidence type="ECO:0000256" key="3">
    <source>
        <dbReference type="ARBA" id="ARBA00022801"/>
    </source>
</evidence>
<keyword evidence="5" id="KW-0472">Membrane</keyword>
<accession>A0AAW2VP29</accession>
<dbReference type="GO" id="GO:0008236">
    <property type="term" value="F:serine-type peptidase activity"/>
    <property type="evidence" value="ECO:0007669"/>
    <property type="project" value="UniProtKB-KW"/>
</dbReference>
<dbReference type="AlphaFoldDB" id="A0AAW2VP29"/>
<dbReference type="CDD" id="cd07018">
    <property type="entry name" value="S49_SppA_67K_type"/>
    <property type="match status" value="1"/>
</dbReference>
<dbReference type="GO" id="GO:0006508">
    <property type="term" value="P:proteolysis"/>
    <property type="evidence" value="ECO:0007669"/>
    <property type="project" value="UniProtKB-KW"/>
</dbReference>
<evidence type="ECO:0000256" key="2">
    <source>
        <dbReference type="ARBA" id="ARBA00022670"/>
    </source>
</evidence>
<dbReference type="PANTHER" id="PTHR33209">
    <property type="entry name" value="PROTEASE 4"/>
    <property type="match status" value="1"/>
</dbReference>
<evidence type="ECO:0000256" key="5">
    <source>
        <dbReference type="SAM" id="Phobius"/>
    </source>
</evidence>
<evidence type="ECO:0000256" key="4">
    <source>
        <dbReference type="ARBA" id="ARBA00022825"/>
    </source>
</evidence>
<name>A0AAW2VP29_SESRA</name>
<keyword evidence="5" id="KW-1133">Transmembrane helix</keyword>
<comment type="similarity">
    <text evidence="1">Belongs to the peptidase S49 family.</text>
</comment>